<dbReference type="OMA" id="RFHCEIS"/>
<dbReference type="AlphaFoldDB" id="M8A475"/>
<dbReference type="EMBL" id="KD027454">
    <property type="protein sequence ID" value="EMS66801.1"/>
    <property type="molecule type" value="Genomic_DNA"/>
</dbReference>
<protein>
    <submittedName>
        <fullName evidence="1">Uncharacterized protein</fullName>
    </submittedName>
</protein>
<dbReference type="InterPro" id="IPR001810">
    <property type="entry name" value="F-box_dom"/>
</dbReference>
<organism evidence="1">
    <name type="scientific">Triticum urartu</name>
    <name type="common">Red wild einkorn</name>
    <name type="synonym">Crithodium urartu</name>
    <dbReference type="NCBI Taxonomy" id="4572"/>
    <lineage>
        <taxon>Eukaryota</taxon>
        <taxon>Viridiplantae</taxon>
        <taxon>Streptophyta</taxon>
        <taxon>Embryophyta</taxon>
        <taxon>Tracheophyta</taxon>
        <taxon>Spermatophyta</taxon>
        <taxon>Magnoliopsida</taxon>
        <taxon>Liliopsida</taxon>
        <taxon>Poales</taxon>
        <taxon>Poaceae</taxon>
        <taxon>BOP clade</taxon>
        <taxon>Pooideae</taxon>
        <taxon>Triticodae</taxon>
        <taxon>Triticeae</taxon>
        <taxon>Triticinae</taxon>
        <taxon>Triticum</taxon>
    </lineage>
</organism>
<proteinExistence type="predicted"/>
<dbReference type="eggNOG" id="ENOG502RRNI">
    <property type="taxonomic scope" value="Eukaryota"/>
</dbReference>
<dbReference type="Gene3D" id="1.20.1280.50">
    <property type="match status" value="1"/>
</dbReference>
<sequence>MAEGNEDDRLSKLPDDLLLNIVERLDIADASRTTILSRRWKDVPARLSKVIIRAGSFESKHTMSKLTKDDIVRSNTTILDATRSILERRAGSLYTIQLLCMQFYLGDESIFIGQTVANSIATQKVASVDFTILTKMFKLSELLGKTAISNLHLNFRSEKIWVKPEGRRQLLPVFHKLRIVNLLNIPEECDLTWTMFLLEGAPNLKELRIVVRDHLCLVVTGEQRKNGAFSEEKDKGLEWEPSASDFKHHNLAGLSIYGRFQAEDKLVSYARSIMQAAVNLEDIKLYKSPVCQRCKHMRQEWTLEEKSSLGYKIKEGMPSLVRIHFPSLGEVFFRRNNTLGLQAAADRNCCIMHGLIVTVEPFQSDGTVKEDNVLLSLLLSIFCPVEIVDISLIRFHCEIS</sequence>
<dbReference type="PANTHER" id="PTHR32153">
    <property type="entry name" value="OJ000223_09.16 PROTEIN"/>
    <property type="match status" value="1"/>
</dbReference>
<accession>M8A475</accession>
<dbReference type="InterPro" id="IPR036047">
    <property type="entry name" value="F-box-like_dom_sf"/>
</dbReference>
<reference evidence="1" key="1">
    <citation type="journal article" date="2013" name="Nature">
        <title>Draft genome of the wheat A-genome progenitor Triticum urartu.</title>
        <authorList>
            <person name="Ling H.Q."/>
            <person name="Zhao S."/>
            <person name="Liu D."/>
            <person name="Wang J."/>
            <person name="Sun H."/>
            <person name="Zhang C."/>
            <person name="Fan H."/>
            <person name="Li D."/>
            <person name="Dong L."/>
            <person name="Tao Y."/>
            <person name="Gao C."/>
            <person name="Wu H."/>
            <person name="Li Y."/>
            <person name="Cui Y."/>
            <person name="Guo X."/>
            <person name="Zheng S."/>
            <person name="Wang B."/>
            <person name="Yu K."/>
            <person name="Liang Q."/>
            <person name="Yang W."/>
            <person name="Lou X."/>
            <person name="Chen J."/>
            <person name="Feng M."/>
            <person name="Jian J."/>
            <person name="Zhang X."/>
            <person name="Luo G."/>
            <person name="Jiang Y."/>
            <person name="Liu J."/>
            <person name="Wang Z."/>
            <person name="Sha Y."/>
            <person name="Zhang B."/>
            <person name="Wu H."/>
            <person name="Tang D."/>
            <person name="Shen Q."/>
            <person name="Xue P."/>
            <person name="Zou S."/>
            <person name="Wang X."/>
            <person name="Liu X."/>
            <person name="Wang F."/>
            <person name="Yang Y."/>
            <person name="An X."/>
            <person name="Dong Z."/>
            <person name="Zhang K."/>
            <person name="Zhang X."/>
            <person name="Luo M.C."/>
            <person name="Dvorak J."/>
            <person name="Tong Y."/>
            <person name="Wang J."/>
            <person name="Yang H."/>
            <person name="Li Z."/>
            <person name="Wang D."/>
            <person name="Zhang A."/>
            <person name="Wang J."/>
        </authorList>
    </citation>
    <scope>NUCLEOTIDE SEQUENCE</scope>
</reference>
<dbReference type="InterPro" id="IPR044997">
    <property type="entry name" value="F-box_plant"/>
</dbReference>
<name>M8A475_TRIUA</name>
<dbReference type="SUPFAM" id="SSF81383">
    <property type="entry name" value="F-box domain"/>
    <property type="match status" value="1"/>
</dbReference>
<dbReference type="STRING" id="4572.M8A475"/>
<evidence type="ECO:0000313" key="1">
    <source>
        <dbReference type="EMBL" id="EMS66801.1"/>
    </source>
</evidence>
<dbReference type="PROSITE" id="PS50181">
    <property type="entry name" value="FBOX"/>
    <property type="match status" value="1"/>
</dbReference>
<gene>
    <name evidence="1" type="ORF">TRIUR3_04879</name>
</gene>
<dbReference type="Pfam" id="PF00646">
    <property type="entry name" value="F-box"/>
    <property type="match status" value="1"/>
</dbReference>